<name>A0A074Y6K8_AURSE</name>
<evidence type="ECO:0000313" key="2">
    <source>
        <dbReference type="EMBL" id="KEQ93340.1"/>
    </source>
</evidence>
<protein>
    <submittedName>
        <fullName evidence="2">Uncharacterized protein</fullName>
    </submittedName>
</protein>
<dbReference type="Proteomes" id="UP000030641">
    <property type="component" value="Unassembled WGS sequence"/>
</dbReference>
<keyword evidence="3" id="KW-1185">Reference proteome</keyword>
<dbReference type="GeneID" id="25364937"/>
<feature type="compositionally biased region" description="Polar residues" evidence="1">
    <location>
        <begin position="108"/>
        <end position="124"/>
    </location>
</feature>
<evidence type="ECO:0000256" key="1">
    <source>
        <dbReference type="SAM" id="MobiDB-lite"/>
    </source>
</evidence>
<gene>
    <name evidence="2" type="ORF">AUEXF2481DRAFT_337724</name>
</gene>
<reference evidence="2 3" key="1">
    <citation type="journal article" date="2014" name="BMC Genomics">
        <title>Genome sequencing of four Aureobasidium pullulans varieties: biotechnological potential, stress tolerance, and description of new species.</title>
        <authorList>
            <person name="Gostin Ar C."/>
            <person name="Ohm R.A."/>
            <person name="Kogej T."/>
            <person name="Sonjak S."/>
            <person name="Turk M."/>
            <person name="Zajc J."/>
            <person name="Zalar P."/>
            <person name="Grube M."/>
            <person name="Sun H."/>
            <person name="Han J."/>
            <person name="Sharma A."/>
            <person name="Chiniquy J."/>
            <person name="Ngan C.Y."/>
            <person name="Lipzen A."/>
            <person name="Barry K."/>
            <person name="Grigoriev I.V."/>
            <person name="Gunde-Cimerman N."/>
        </authorList>
    </citation>
    <scope>NUCLEOTIDE SEQUENCE [LARGE SCALE GENOMIC DNA]</scope>
    <source>
        <strain evidence="2 3">EXF-2481</strain>
    </source>
</reference>
<dbReference type="OrthoDB" id="3941189at2759"/>
<sequence>MSSKLSAVRGQEVFKGSTFARVCYCARGHCSGRRLHGAPVIVRQSQALAFTLARSTFIVYLNSLPCCHQLIFSPLPLLVIALVRSTPLPVQGQYQQQVYISTTSNKQQQPIIPNHNHNQISVSSARPGPRPSMMSDLPNKWLWCDDNAKVNRWFQHEVNRHRYRVFYSFFINACDRV</sequence>
<dbReference type="EMBL" id="KL584766">
    <property type="protein sequence ID" value="KEQ93340.1"/>
    <property type="molecule type" value="Genomic_DNA"/>
</dbReference>
<dbReference type="InParanoid" id="A0A074Y6K8"/>
<proteinExistence type="predicted"/>
<feature type="region of interest" description="Disordered" evidence="1">
    <location>
        <begin position="108"/>
        <end position="131"/>
    </location>
</feature>
<evidence type="ECO:0000313" key="3">
    <source>
        <dbReference type="Proteomes" id="UP000030641"/>
    </source>
</evidence>
<dbReference type="RefSeq" id="XP_013341909.1">
    <property type="nucleotide sequence ID" value="XM_013486455.1"/>
</dbReference>
<dbReference type="HOGENOM" id="CLU_1517585_0_0_1"/>
<accession>A0A074Y6K8</accession>
<dbReference type="AlphaFoldDB" id="A0A074Y6K8"/>
<organism evidence="2 3">
    <name type="scientific">Aureobasidium subglaciale (strain EXF-2481)</name>
    <name type="common">Aureobasidium pullulans var. subglaciale</name>
    <dbReference type="NCBI Taxonomy" id="1043005"/>
    <lineage>
        <taxon>Eukaryota</taxon>
        <taxon>Fungi</taxon>
        <taxon>Dikarya</taxon>
        <taxon>Ascomycota</taxon>
        <taxon>Pezizomycotina</taxon>
        <taxon>Dothideomycetes</taxon>
        <taxon>Dothideomycetidae</taxon>
        <taxon>Dothideales</taxon>
        <taxon>Saccotheciaceae</taxon>
        <taxon>Aureobasidium</taxon>
    </lineage>
</organism>